<proteinExistence type="predicted"/>
<dbReference type="EMBL" id="ML996707">
    <property type="protein sequence ID" value="KAF2396351.1"/>
    <property type="molecule type" value="Genomic_DNA"/>
</dbReference>
<evidence type="ECO:0000313" key="1">
    <source>
        <dbReference type="EMBL" id="KAF2396351.1"/>
    </source>
</evidence>
<name>A0A6G1HKC9_9PEZI</name>
<gene>
    <name evidence="1" type="ORF">EJ06DRAFT_236066</name>
</gene>
<keyword evidence="2" id="KW-1185">Reference proteome</keyword>
<evidence type="ECO:0000313" key="2">
    <source>
        <dbReference type="Proteomes" id="UP000799640"/>
    </source>
</evidence>
<reference evidence="1" key="1">
    <citation type="journal article" date="2020" name="Stud. Mycol.">
        <title>101 Dothideomycetes genomes: a test case for predicting lifestyles and emergence of pathogens.</title>
        <authorList>
            <person name="Haridas S."/>
            <person name="Albert R."/>
            <person name="Binder M."/>
            <person name="Bloem J."/>
            <person name="Labutti K."/>
            <person name="Salamov A."/>
            <person name="Andreopoulos B."/>
            <person name="Baker S."/>
            <person name="Barry K."/>
            <person name="Bills G."/>
            <person name="Bluhm B."/>
            <person name="Cannon C."/>
            <person name="Castanera R."/>
            <person name="Culley D."/>
            <person name="Daum C."/>
            <person name="Ezra D."/>
            <person name="Gonzalez J."/>
            <person name="Henrissat B."/>
            <person name="Kuo A."/>
            <person name="Liang C."/>
            <person name="Lipzen A."/>
            <person name="Lutzoni F."/>
            <person name="Magnuson J."/>
            <person name="Mondo S."/>
            <person name="Nolan M."/>
            <person name="Ohm R."/>
            <person name="Pangilinan J."/>
            <person name="Park H.-J."/>
            <person name="Ramirez L."/>
            <person name="Alfaro M."/>
            <person name="Sun H."/>
            <person name="Tritt A."/>
            <person name="Yoshinaga Y."/>
            <person name="Zwiers L.-H."/>
            <person name="Turgeon B."/>
            <person name="Goodwin S."/>
            <person name="Spatafora J."/>
            <person name="Crous P."/>
            <person name="Grigoriev I."/>
        </authorList>
    </citation>
    <scope>NUCLEOTIDE SEQUENCE</scope>
    <source>
        <strain evidence="1">CBS 262.69</strain>
    </source>
</reference>
<organism evidence="1 2">
    <name type="scientific">Trichodelitschia bisporula</name>
    <dbReference type="NCBI Taxonomy" id="703511"/>
    <lineage>
        <taxon>Eukaryota</taxon>
        <taxon>Fungi</taxon>
        <taxon>Dikarya</taxon>
        <taxon>Ascomycota</taxon>
        <taxon>Pezizomycotina</taxon>
        <taxon>Dothideomycetes</taxon>
        <taxon>Dothideomycetes incertae sedis</taxon>
        <taxon>Phaeotrichales</taxon>
        <taxon>Phaeotrichaceae</taxon>
        <taxon>Trichodelitschia</taxon>
    </lineage>
</organism>
<dbReference type="AlphaFoldDB" id="A0A6G1HKC9"/>
<accession>A0A6G1HKC9</accession>
<dbReference type="Proteomes" id="UP000799640">
    <property type="component" value="Unassembled WGS sequence"/>
</dbReference>
<sequence>MRSSSQIALHLPLAFLSHSSRYCGSRWRHLTCQVLTERHMMKVFGMMGVRLCGCEYLDVGLFGYEILWSSDCSVDEKVSLRCCQKHPRGRYHFYTFDTLITQQ</sequence>
<protein>
    <submittedName>
        <fullName evidence="1">Uncharacterized protein</fullName>
    </submittedName>
</protein>